<evidence type="ECO:0000256" key="1">
    <source>
        <dbReference type="ARBA" id="ARBA00004177"/>
    </source>
</evidence>
<dbReference type="GO" id="GO:0044877">
    <property type="term" value="F:protein-containing complex binding"/>
    <property type="evidence" value="ECO:0007669"/>
    <property type="project" value="TreeGrafter"/>
</dbReference>
<name>A0A9P7BHL3_9ASCO</name>
<gene>
    <name evidence="8" type="primary">VPS28</name>
    <name evidence="8" type="ORF">C6P40_003713</name>
</gene>
<dbReference type="InterPro" id="IPR037202">
    <property type="entry name" value="ESCRT_assembly_dom"/>
</dbReference>
<dbReference type="SUPFAM" id="SSF140427">
    <property type="entry name" value="VPS28 C-terminal domain-like"/>
    <property type="match status" value="1"/>
</dbReference>
<dbReference type="PROSITE" id="PS51310">
    <property type="entry name" value="VPS28_C"/>
    <property type="match status" value="1"/>
</dbReference>
<keyword evidence="2 5" id="KW-0813">Transport</keyword>
<dbReference type="InterPro" id="IPR037206">
    <property type="entry name" value="VPS28_C_sf"/>
</dbReference>
<dbReference type="AlphaFoldDB" id="A0A9P7BHL3"/>
<dbReference type="PANTHER" id="PTHR12937">
    <property type="entry name" value="VACUOLAR PROTEIN SORTING 28, ISOFORM 2 VPS28"/>
    <property type="match status" value="1"/>
</dbReference>
<comment type="similarity">
    <text evidence="5">Belongs to the VPS28 family.</text>
</comment>
<keyword evidence="3" id="KW-0967">Endosome</keyword>
<dbReference type="Gene3D" id="1.20.120.1130">
    <property type="match status" value="1"/>
</dbReference>
<evidence type="ECO:0000256" key="4">
    <source>
        <dbReference type="ARBA" id="ARBA00022927"/>
    </source>
</evidence>
<evidence type="ECO:0000313" key="9">
    <source>
        <dbReference type="Proteomes" id="UP000697127"/>
    </source>
</evidence>
<feature type="compositionally biased region" description="Low complexity" evidence="6">
    <location>
        <begin position="147"/>
        <end position="159"/>
    </location>
</feature>
<organism evidence="8 9">
    <name type="scientific">Pichia californica</name>
    <dbReference type="NCBI Taxonomy" id="460514"/>
    <lineage>
        <taxon>Eukaryota</taxon>
        <taxon>Fungi</taxon>
        <taxon>Dikarya</taxon>
        <taxon>Ascomycota</taxon>
        <taxon>Saccharomycotina</taxon>
        <taxon>Pichiomycetes</taxon>
        <taxon>Pichiales</taxon>
        <taxon>Pichiaceae</taxon>
        <taxon>Pichia</taxon>
    </lineage>
</organism>
<feature type="domain" description="VPS28 C-terminal" evidence="7">
    <location>
        <begin position="173"/>
        <end position="265"/>
    </location>
</feature>
<evidence type="ECO:0000259" key="7">
    <source>
        <dbReference type="PROSITE" id="PS51310"/>
    </source>
</evidence>
<dbReference type="InterPro" id="IPR038358">
    <property type="entry name" value="VPS28_N_sf"/>
</dbReference>
<sequence>MEYSYKNSVISVPQYINSTDRENNDLISELYSILFTINSIEKIFIKSNFKKDFEKNEYLNSIDNLLLQWNSIIESLNIENNKDDNFNFLNIFNPYFETSEIETLKFGLRRIKIGINGFKEKEQDYELKEKEKEKEKEQTNQEENKLELQNSTDNSLLKTSSSSSLNITTIDNKGKKAIAEATSAFITLMDAIKLNYDTKDTLHPLFSDVLTKSGKISTDFENRNKLVSWLIKINKMPLFETFDETQLKEMLWDVDSAYNGFFNQL</sequence>
<keyword evidence="4 5" id="KW-0653">Protein transport</keyword>
<dbReference type="InterPro" id="IPR017899">
    <property type="entry name" value="VPS28_C"/>
</dbReference>
<dbReference type="Gene3D" id="1.20.1440.200">
    <property type="match status" value="1"/>
</dbReference>
<evidence type="ECO:0000256" key="3">
    <source>
        <dbReference type="ARBA" id="ARBA00022753"/>
    </source>
</evidence>
<feature type="region of interest" description="Disordered" evidence="6">
    <location>
        <begin position="130"/>
        <end position="159"/>
    </location>
</feature>
<evidence type="ECO:0000256" key="6">
    <source>
        <dbReference type="SAM" id="MobiDB-lite"/>
    </source>
</evidence>
<feature type="compositionally biased region" description="Basic and acidic residues" evidence="6">
    <location>
        <begin position="130"/>
        <end position="146"/>
    </location>
</feature>
<evidence type="ECO:0000256" key="2">
    <source>
        <dbReference type="ARBA" id="ARBA00022448"/>
    </source>
</evidence>
<evidence type="ECO:0000256" key="5">
    <source>
        <dbReference type="PROSITE-ProRule" id="PRU00642"/>
    </source>
</evidence>
<protein>
    <submittedName>
        <fullName evidence="8">Vacuolar protein-sorting-associated protein 28</fullName>
    </submittedName>
</protein>
<dbReference type="PANTHER" id="PTHR12937:SF0">
    <property type="entry name" value="VACUOLAR PROTEIN SORTING-ASSOCIATED PROTEIN 28 HOMOLOG"/>
    <property type="match status" value="1"/>
</dbReference>
<dbReference type="SUPFAM" id="SSF140111">
    <property type="entry name" value="Endosomal sorting complex assembly domain"/>
    <property type="match status" value="1"/>
</dbReference>
<comment type="caution">
    <text evidence="8">The sequence shown here is derived from an EMBL/GenBank/DDBJ whole genome shotgun (WGS) entry which is preliminary data.</text>
</comment>
<dbReference type="GO" id="GO:0000813">
    <property type="term" value="C:ESCRT I complex"/>
    <property type="evidence" value="ECO:0007669"/>
    <property type="project" value="InterPro"/>
</dbReference>
<dbReference type="EMBL" id="PUHW01000043">
    <property type="protein sequence ID" value="KAG0690169.1"/>
    <property type="molecule type" value="Genomic_DNA"/>
</dbReference>
<accession>A0A9P7BHL3</accession>
<reference evidence="8" key="1">
    <citation type="submission" date="2020-11" db="EMBL/GenBank/DDBJ databases">
        <title>Kefir isolates.</title>
        <authorList>
            <person name="Marcisauskas S."/>
            <person name="Kim Y."/>
            <person name="Blasche S."/>
        </authorList>
    </citation>
    <scope>NUCLEOTIDE SEQUENCE</scope>
    <source>
        <strain evidence="8">Olga-1</strain>
    </source>
</reference>
<evidence type="ECO:0000313" key="8">
    <source>
        <dbReference type="EMBL" id="KAG0690169.1"/>
    </source>
</evidence>
<dbReference type="Pfam" id="PF03997">
    <property type="entry name" value="VPS28"/>
    <property type="match status" value="1"/>
</dbReference>
<comment type="subcellular location">
    <subcellularLocation>
        <location evidence="1">Endosome</location>
    </subcellularLocation>
</comment>
<keyword evidence="9" id="KW-1185">Reference proteome</keyword>
<proteinExistence type="inferred from homology"/>
<dbReference type="GO" id="GO:0043328">
    <property type="term" value="P:protein transport to vacuole involved in ubiquitin-dependent protein catabolic process via the multivesicular body sorting pathway"/>
    <property type="evidence" value="ECO:0007669"/>
    <property type="project" value="TreeGrafter"/>
</dbReference>
<dbReference type="Proteomes" id="UP000697127">
    <property type="component" value="Unassembled WGS sequence"/>
</dbReference>
<dbReference type="InterPro" id="IPR007143">
    <property type="entry name" value="Vps28"/>
</dbReference>